<accession>A0ABS3P5A9</accession>
<dbReference type="InterPro" id="IPR009425">
    <property type="entry name" value="DSRM_SSAP"/>
</dbReference>
<evidence type="ECO:0000256" key="1">
    <source>
        <dbReference type="SAM" id="Coils"/>
    </source>
</evidence>
<keyword evidence="1" id="KW-0175">Coiled coil</keyword>
<proteinExistence type="predicted"/>
<feature type="coiled-coil region" evidence="1">
    <location>
        <begin position="173"/>
        <end position="210"/>
    </location>
</feature>
<sequence>MTTENYYSKLAQINCSEHVEKKGRFSYLSWAWAVKKLREVDPTATWEVKRFDGAPYLKTDCGYFVEVEVTVQGLPLSQIHPILNNQNKPIVEPNSFDINTSIQRCLVKAIALHGLGLYIYAGEDLPEVQEEMITSQQVGAIKLNIKKLATLRKVDEDTIKGYLSIKEVRELTLKQAEETLKKSTKWVKQAEKETEGIEEIKEQAEVLEQKN</sequence>
<reference evidence="3 4" key="1">
    <citation type="submission" date="2021-03" db="EMBL/GenBank/DDBJ databases">
        <title>Identification of novel Bacillus strains.</title>
        <authorList>
            <person name="Xiao Z."/>
            <person name="Li Y."/>
            <person name="Shen J."/>
        </authorList>
    </citation>
    <scope>NUCLEOTIDE SEQUENCE [LARGE SCALE GENOMIC DNA]</scope>
    <source>
        <strain evidence="3 4">SY8</strain>
    </source>
</reference>
<keyword evidence="4" id="KW-1185">Reference proteome</keyword>
<evidence type="ECO:0000259" key="2">
    <source>
        <dbReference type="Pfam" id="PF06378"/>
    </source>
</evidence>
<dbReference type="Proteomes" id="UP000677611">
    <property type="component" value="Unassembled WGS sequence"/>
</dbReference>
<evidence type="ECO:0000313" key="4">
    <source>
        <dbReference type="Proteomes" id="UP000677611"/>
    </source>
</evidence>
<name>A0ABS3P5A9_9BACI</name>
<dbReference type="Pfam" id="PF06378">
    <property type="entry name" value="SSAP_Sak"/>
    <property type="match status" value="1"/>
</dbReference>
<protein>
    <submittedName>
        <fullName evidence="3">DUF1071 domain-containing protein</fullName>
    </submittedName>
</protein>
<organism evidence="3 4">
    <name type="scientific">Bacillus arachidis</name>
    <dbReference type="NCBI Taxonomy" id="2819290"/>
    <lineage>
        <taxon>Bacteria</taxon>
        <taxon>Bacillati</taxon>
        <taxon>Bacillota</taxon>
        <taxon>Bacilli</taxon>
        <taxon>Bacillales</taxon>
        <taxon>Bacillaceae</taxon>
        <taxon>Bacillus</taxon>
    </lineage>
</organism>
<feature type="domain" description="SSAP RNA binding" evidence="2">
    <location>
        <begin position="6"/>
        <end position="146"/>
    </location>
</feature>
<evidence type="ECO:0000313" key="3">
    <source>
        <dbReference type="EMBL" id="MBO1628220.1"/>
    </source>
</evidence>
<dbReference type="RefSeq" id="WP_208019289.1">
    <property type="nucleotide sequence ID" value="NZ_JAGDQJ010000038.1"/>
</dbReference>
<comment type="caution">
    <text evidence="3">The sequence shown here is derived from an EMBL/GenBank/DDBJ whole genome shotgun (WGS) entry which is preliminary data.</text>
</comment>
<gene>
    <name evidence="3" type="ORF">J4P90_24005</name>
</gene>
<dbReference type="EMBL" id="JAGDQJ010000038">
    <property type="protein sequence ID" value="MBO1628220.1"/>
    <property type="molecule type" value="Genomic_DNA"/>
</dbReference>